<organism evidence="7 8">
    <name type="scientific">Brevibacterium aurantiacum</name>
    <dbReference type="NCBI Taxonomy" id="273384"/>
    <lineage>
        <taxon>Bacteria</taxon>
        <taxon>Bacillati</taxon>
        <taxon>Actinomycetota</taxon>
        <taxon>Actinomycetes</taxon>
        <taxon>Micrococcales</taxon>
        <taxon>Brevibacteriaceae</taxon>
        <taxon>Brevibacterium</taxon>
    </lineage>
</organism>
<comment type="caution">
    <text evidence="7">The sequence shown here is derived from an EMBL/GenBank/DDBJ whole genome shotgun (WGS) entry which is preliminary data.</text>
</comment>
<dbReference type="AlphaFoldDB" id="A0A2A3ZAN2"/>
<sequence length="189" mass="20510">MVDAAMGILDDQGLDAVSLRAVASRIGVRLNTVSWHVKTKGRLLDLMADSVLKECLAGDLPADPQQRVRTLLGKYRKALLSHRDGARLVAGTFVAEENTLNVADAIVRALIDCGHGSRSAAWTCWTLVYFTLGIVQEEQAVDEPLESILRRGLGSDQYSALSCVADHLSSADFDARFEFGLNLILQAKA</sequence>
<dbReference type="Proteomes" id="UP000217720">
    <property type="component" value="Unassembled WGS sequence"/>
</dbReference>
<feature type="DNA-binding region" description="H-T-H motif" evidence="5">
    <location>
        <begin position="18"/>
        <end position="37"/>
    </location>
</feature>
<dbReference type="GO" id="GO:0046677">
    <property type="term" value="P:response to antibiotic"/>
    <property type="evidence" value="ECO:0007669"/>
    <property type="project" value="InterPro"/>
</dbReference>
<dbReference type="GO" id="GO:0003677">
    <property type="term" value="F:DNA binding"/>
    <property type="evidence" value="ECO:0007669"/>
    <property type="project" value="UniProtKB-UniRule"/>
</dbReference>
<accession>A0A2A3ZAN2</accession>
<keyword evidence="4" id="KW-0804">Transcription</keyword>
<dbReference type="Pfam" id="PF02909">
    <property type="entry name" value="TetR_C_1"/>
    <property type="match status" value="1"/>
</dbReference>
<dbReference type="Gene3D" id="1.10.10.60">
    <property type="entry name" value="Homeodomain-like"/>
    <property type="match status" value="1"/>
</dbReference>
<dbReference type="SUPFAM" id="SSF48498">
    <property type="entry name" value="Tetracyclin repressor-like, C-terminal domain"/>
    <property type="match status" value="1"/>
</dbReference>
<evidence type="ECO:0000256" key="3">
    <source>
        <dbReference type="ARBA" id="ARBA00023125"/>
    </source>
</evidence>
<evidence type="ECO:0000313" key="8">
    <source>
        <dbReference type="Proteomes" id="UP000217720"/>
    </source>
</evidence>
<keyword evidence="2" id="KW-0805">Transcription regulation</keyword>
<reference evidence="7 8" key="1">
    <citation type="journal article" date="2017" name="Elife">
        <title>Extensive horizontal gene transfer in cheese-associated bacteria.</title>
        <authorList>
            <person name="Bonham K.S."/>
            <person name="Wolfe B.E."/>
            <person name="Dutton R.J."/>
        </authorList>
    </citation>
    <scope>NUCLEOTIDE SEQUENCE [LARGE SCALE GENOMIC DNA]</scope>
    <source>
        <strain evidence="7 8">900_6</strain>
    </source>
</reference>
<evidence type="ECO:0000256" key="2">
    <source>
        <dbReference type="ARBA" id="ARBA00023015"/>
    </source>
</evidence>
<dbReference type="InterPro" id="IPR003012">
    <property type="entry name" value="Tet_transcr_reg_TetR"/>
</dbReference>
<keyword evidence="1" id="KW-0678">Repressor</keyword>
<dbReference type="PRINTS" id="PR00400">
    <property type="entry name" value="TETREPRESSOR"/>
</dbReference>
<proteinExistence type="predicted"/>
<dbReference type="Pfam" id="PF00440">
    <property type="entry name" value="TetR_N"/>
    <property type="match status" value="1"/>
</dbReference>
<dbReference type="GO" id="GO:0045892">
    <property type="term" value="P:negative regulation of DNA-templated transcription"/>
    <property type="evidence" value="ECO:0007669"/>
    <property type="project" value="InterPro"/>
</dbReference>
<evidence type="ECO:0000313" key="7">
    <source>
        <dbReference type="EMBL" id="PCC48531.1"/>
    </source>
</evidence>
<keyword evidence="3 5" id="KW-0238">DNA-binding</keyword>
<feature type="domain" description="HTH tetR-type" evidence="6">
    <location>
        <begin position="1"/>
        <end position="55"/>
    </location>
</feature>
<dbReference type="InterPro" id="IPR036271">
    <property type="entry name" value="Tet_transcr_reg_TetR-rel_C_sf"/>
</dbReference>
<evidence type="ECO:0000256" key="5">
    <source>
        <dbReference type="PROSITE-ProRule" id="PRU00335"/>
    </source>
</evidence>
<evidence type="ECO:0000256" key="1">
    <source>
        <dbReference type="ARBA" id="ARBA00022491"/>
    </source>
</evidence>
<evidence type="ECO:0000256" key="4">
    <source>
        <dbReference type="ARBA" id="ARBA00023163"/>
    </source>
</evidence>
<protein>
    <submittedName>
        <fullName evidence="7">TetR family transcriptional regulator</fullName>
    </submittedName>
</protein>
<dbReference type="EMBL" id="NRGO01000038">
    <property type="protein sequence ID" value="PCC48531.1"/>
    <property type="molecule type" value="Genomic_DNA"/>
</dbReference>
<dbReference type="InterPro" id="IPR004111">
    <property type="entry name" value="Repressor_TetR_C"/>
</dbReference>
<name>A0A2A3ZAN2_BREAU</name>
<dbReference type="Gene3D" id="1.10.357.10">
    <property type="entry name" value="Tetracycline Repressor, domain 2"/>
    <property type="match status" value="1"/>
</dbReference>
<dbReference type="InterPro" id="IPR001647">
    <property type="entry name" value="HTH_TetR"/>
</dbReference>
<dbReference type="PROSITE" id="PS50977">
    <property type="entry name" value="HTH_TETR_2"/>
    <property type="match status" value="1"/>
</dbReference>
<evidence type="ECO:0000259" key="6">
    <source>
        <dbReference type="PROSITE" id="PS50977"/>
    </source>
</evidence>
<dbReference type="SUPFAM" id="SSF46689">
    <property type="entry name" value="Homeodomain-like"/>
    <property type="match status" value="1"/>
</dbReference>
<dbReference type="InterPro" id="IPR009057">
    <property type="entry name" value="Homeodomain-like_sf"/>
</dbReference>
<gene>
    <name evidence="7" type="ORF">CIK62_18120</name>
</gene>